<reference evidence="3" key="1">
    <citation type="submission" date="2011-08" db="EMBL/GenBank/DDBJ databases">
        <title>The draft genome of Latimeria chalumnae.</title>
        <authorList>
            <person name="Di Palma F."/>
            <person name="Alfoldi J."/>
            <person name="Johnson J."/>
            <person name="Berlin A."/>
            <person name="Gnerre S."/>
            <person name="Jaffe D."/>
            <person name="MacCallum I."/>
            <person name="Young S."/>
            <person name="Walker B.J."/>
            <person name="Lander E."/>
            <person name="Lindblad-Toh K."/>
        </authorList>
    </citation>
    <scope>NUCLEOTIDE SEQUENCE [LARGE SCALE GENOMIC DNA]</scope>
    <source>
        <strain evidence="3">Wild caught</strain>
    </source>
</reference>
<dbReference type="HOGENOM" id="CLU_090201_4_0_1"/>
<gene>
    <name evidence="2" type="primary">METTL27</name>
</gene>
<dbReference type="AlphaFoldDB" id="H3AVG7"/>
<dbReference type="InterPro" id="IPR029063">
    <property type="entry name" value="SAM-dependent_MTases_sf"/>
</dbReference>
<dbReference type="SUPFAM" id="SSF53335">
    <property type="entry name" value="S-adenosyl-L-methionine-dependent methyltransferases"/>
    <property type="match status" value="1"/>
</dbReference>
<evidence type="ECO:0000259" key="1">
    <source>
        <dbReference type="Pfam" id="PF08241"/>
    </source>
</evidence>
<dbReference type="eggNOG" id="KOG1541">
    <property type="taxonomic scope" value="Eukaryota"/>
</dbReference>
<reference evidence="2" key="2">
    <citation type="submission" date="2025-08" db="UniProtKB">
        <authorList>
            <consortium name="Ensembl"/>
        </authorList>
    </citation>
    <scope>IDENTIFICATION</scope>
</reference>
<dbReference type="Proteomes" id="UP000008672">
    <property type="component" value="Unassembled WGS sequence"/>
</dbReference>
<dbReference type="CDD" id="cd02440">
    <property type="entry name" value="AdoMet_MTases"/>
    <property type="match status" value="1"/>
</dbReference>
<dbReference type="EMBL" id="AFYH01038685">
    <property type="status" value="NOT_ANNOTATED_CDS"/>
    <property type="molecule type" value="Genomic_DNA"/>
</dbReference>
<dbReference type="PANTHER" id="PTHR43591:SF101">
    <property type="entry name" value="METHYLTRANSFERASE-LIKE PROTEIN 27"/>
    <property type="match status" value="1"/>
</dbReference>
<sequence>SPLNPPSPRMADGRRTFAAVKEVILSVHADEPAEEKIHCYDKWALNYEEDVVILDYHAPRLSVECLVAHFPQEREKALVLDVACGTGLVAMELQKHGFRNFHGVDGSGAMLHLANKKGLYQELKQCVLGNDPLPAAAGTYDVVLMVGVLGDGQAPPGAVSEVCRVTKPGGYVCMTMRKNVSERYWAQLQAALKQMEQTGLWERIAVQDVKEWEKDVSSSEAGSGAKYISGVIYLYRKSVV</sequence>
<dbReference type="EMBL" id="AFYH01038684">
    <property type="status" value="NOT_ANNOTATED_CDS"/>
    <property type="molecule type" value="Genomic_DNA"/>
</dbReference>
<name>H3AVG7_LATCH</name>
<protein>
    <submittedName>
        <fullName evidence="2">Methyltransferase like 27</fullName>
    </submittedName>
</protein>
<proteinExistence type="predicted"/>
<keyword evidence="3" id="KW-1185">Reference proteome</keyword>
<organism evidence="2 3">
    <name type="scientific">Latimeria chalumnae</name>
    <name type="common">Coelacanth</name>
    <dbReference type="NCBI Taxonomy" id="7897"/>
    <lineage>
        <taxon>Eukaryota</taxon>
        <taxon>Metazoa</taxon>
        <taxon>Chordata</taxon>
        <taxon>Craniata</taxon>
        <taxon>Vertebrata</taxon>
        <taxon>Euteleostomi</taxon>
        <taxon>Coelacanthiformes</taxon>
        <taxon>Coelacanthidae</taxon>
        <taxon>Latimeria</taxon>
    </lineage>
</organism>
<dbReference type="Gene3D" id="3.40.50.150">
    <property type="entry name" value="Vaccinia Virus protein VP39"/>
    <property type="match status" value="1"/>
</dbReference>
<dbReference type="GO" id="GO:0008757">
    <property type="term" value="F:S-adenosylmethionine-dependent methyltransferase activity"/>
    <property type="evidence" value="ECO:0007669"/>
    <property type="project" value="InterPro"/>
</dbReference>
<feature type="domain" description="Methyltransferase type 11" evidence="1">
    <location>
        <begin position="80"/>
        <end position="173"/>
    </location>
</feature>
<accession>H3AVG7</accession>
<dbReference type="STRING" id="7897.ENSLACP00000013638"/>
<dbReference type="EMBL" id="AFYH01038683">
    <property type="status" value="NOT_ANNOTATED_CDS"/>
    <property type="molecule type" value="Genomic_DNA"/>
</dbReference>
<evidence type="ECO:0000313" key="3">
    <source>
        <dbReference type="Proteomes" id="UP000008672"/>
    </source>
</evidence>
<dbReference type="FunCoup" id="H3AVG7">
    <property type="interactions" value="17"/>
</dbReference>
<dbReference type="InterPro" id="IPR013216">
    <property type="entry name" value="Methyltransf_11"/>
</dbReference>
<dbReference type="PANTHER" id="PTHR43591">
    <property type="entry name" value="METHYLTRANSFERASE"/>
    <property type="match status" value="1"/>
</dbReference>
<dbReference type="OMA" id="ICVGTMT"/>
<dbReference type="Pfam" id="PF08241">
    <property type="entry name" value="Methyltransf_11"/>
    <property type="match status" value="1"/>
</dbReference>
<dbReference type="InParanoid" id="H3AVG7"/>
<dbReference type="Ensembl" id="ENSLACT00000013735.1">
    <property type="protein sequence ID" value="ENSLACP00000013638.1"/>
    <property type="gene ID" value="ENSLACG00000012004.1"/>
</dbReference>
<dbReference type="GeneTree" id="ENSGT00530000063975"/>
<reference evidence="2" key="3">
    <citation type="submission" date="2025-09" db="UniProtKB">
        <authorList>
            <consortium name="Ensembl"/>
        </authorList>
    </citation>
    <scope>IDENTIFICATION</scope>
</reference>
<evidence type="ECO:0000313" key="2">
    <source>
        <dbReference type="Ensembl" id="ENSLACP00000013638.1"/>
    </source>
</evidence>